<comment type="caution">
    <text evidence="3">The sequence shown here is derived from an EMBL/GenBank/DDBJ whole genome shotgun (WGS) entry which is preliminary data.</text>
</comment>
<dbReference type="AlphaFoldDB" id="A0AAW9S262"/>
<reference evidence="3 4" key="1">
    <citation type="submission" date="2024-04" db="EMBL/GenBank/DDBJ databases">
        <title>Novel genus in family Flammeovirgaceae.</title>
        <authorList>
            <person name="Nguyen T.H."/>
            <person name="Vuong T.Q."/>
            <person name="Le H."/>
            <person name="Kim S.-G."/>
        </authorList>
    </citation>
    <scope>NUCLEOTIDE SEQUENCE [LARGE SCALE GENOMIC DNA]</scope>
    <source>
        <strain evidence="3 4">JCM 23209</strain>
    </source>
</reference>
<name>A0AAW9S262_9BACT</name>
<evidence type="ECO:0000313" key="3">
    <source>
        <dbReference type="EMBL" id="MEN7550202.1"/>
    </source>
</evidence>
<proteinExistence type="predicted"/>
<keyword evidence="2" id="KW-1133">Transmembrane helix</keyword>
<accession>A0AAW9S262</accession>
<evidence type="ECO:0000256" key="1">
    <source>
        <dbReference type="SAM" id="Coils"/>
    </source>
</evidence>
<evidence type="ECO:0000256" key="2">
    <source>
        <dbReference type="SAM" id="Phobius"/>
    </source>
</evidence>
<dbReference type="Proteomes" id="UP001403385">
    <property type="component" value="Unassembled WGS sequence"/>
</dbReference>
<dbReference type="RefSeq" id="WP_346822981.1">
    <property type="nucleotide sequence ID" value="NZ_JBDKWZ010000012.1"/>
</dbReference>
<sequence length="305" mass="34748">MSEQKTSMDNRKILIIVVIVLLVIINGVQWYLNRSNEQKNRDLLDSKNMELVSTYAKLDSISTQLELKIEQLQELGGNVDSLLLIKEELENEKNELKRSRNLAQARYNRIKGKLEGYEVLLKKKDQEIAHLKEVNQELLDENINLKEEKNTLNDQISSLQQEKGKLQEKVSAAATLKAMNIQVAAVNKRGKEKVDSEFKQRHIDQLKVAFHLDENHLAELGTKTIMLRITDPEGSALYNVAAGSGSFSYEGSDIFYTASKDILFDNSKQPVNFMYEKGSEFKKGPYQVELYSEGVMIGKTSFIVK</sequence>
<protein>
    <submittedName>
        <fullName evidence="3">Chromosome segregation protein SMC</fullName>
    </submittedName>
</protein>
<gene>
    <name evidence="3" type="ORF">AAG747_19940</name>
</gene>
<keyword evidence="2" id="KW-0812">Transmembrane</keyword>
<keyword evidence="4" id="KW-1185">Reference proteome</keyword>
<keyword evidence="2" id="KW-0472">Membrane</keyword>
<feature type="coiled-coil region" evidence="1">
    <location>
        <begin position="55"/>
        <end position="169"/>
    </location>
</feature>
<organism evidence="3 4">
    <name type="scientific">Rapidithrix thailandica</name>
    <dbReference type="NCBI Taxonomy" id="413964"/>
    <lineage>
        <taxon>Bacteria</taxon>
        <taxon>Pseudomonadati</taxon>
        <taxon>Bacteroidota</taxon>
        <taxon>Cytophagia</taxon>
        <taxon>Cytophagales</taxon>
        <taxon>Flammeovirgaceae</taxon>
        <taxon>Rapidithrix</taxon>
    </lineage>
</organism>
<keyword evidence="1" id="KW-0175">Coiled coil</keyword>
<feature type="transmembrane region" description="Helical" evidence="2">
    <location>
        <begin position="12"/>
        <end position="32"/>
    </location>
</feature>
<dbReference type="EMBL" id="JBDKWZ010000012">
    <property type="protein sequence ID" value="MEN7550202.1"/>
    <property type="molecule type" value="Genomic_DNA"/>
</dbReference>
<evidence type="ECO:0000313" key="4">
    <source>
        <dbReference type="Proteomes" id="UP001403385"/>
    </source>
</evidence>